<name>A0A1Y2DEY5_9BASI</name>
<dbReference type="GO" id="GO:0016973">
    <property type="term" value="P:poly(A)+ mRNA export from nucleus"/>
    <property type="evidence" value="ECO:0007669"/>
    <property type="project" value="TreeGrafter"/>
</dbReference>
<feature type="compositionally biased region" description="Acidic residues" evidence="4">
    <location>
        <begin position="33"/>
        <end position="47"/>
    </location>
</feature>
<dbReference type="PROSITE" id="PS51319">
    <property type="entry name" value="TFIIS_N"/>
    <property type="match status" value="1"/>
</dbReference>
<feature type="compositionally biased region" description="Basic and acidic residues" evidence="4">
    <location>
        <begin position="108"/>
        <end position="117"/>
    </location>
</feature>
<keyword evidence="3" id="KW-0539">Nucleus</keyword>
<feature type="domain" description="TFIIS N-terminal" evidence="5">
    <location>
        <begin position="236"/>
        <end position="313"/>
    </location>
</feature>
<accession>A0A1Y2DEY5</accession>
<feature type="compositionally biased region" description="Acidic residues" evidence="4">
    <location>
        <begin position="85"/>
        <end position="94"/>
    </location>
</feature>
<dbReference type="InterPro" id="IPR051037">
    <property type="entry name" value="RNAPII_TF_IWS1"/>
</dbReference>
<feature type="region of interest" description="Disordered" evidence="4">
    <location>
        <begin position="378"/>
        <end position="403"/>
    </location>
</feature>
<comment type="similarity">
    <text evidence="2">Belongs to the IWS1 family.</text>
</comment>
<evidence type="ECO:0000313" key="7">
    <source>
        <dbReference type="Proteomes" id="UP000193467"/>
    </source>
</evidence>
<comment type="caution">
    <text evidence="6">The sequence shown here is derived from an EMBL/GenBank/DDBJ whole genome shotgun (WGS) entry which is preliminary data.</text>
</comment>
<comment type="subcellular location">
    <subcellularLocation>
        <location evidence="3">Nucleus</location>
    </subcellularLocation>
</comment>
<proteinExistence type="inferred from homology"/>
<dbReference type="OrthoDB" id="21124at2759"/>
<protein>
    <recommendedName>
        <fullName evidence="5">TFIIS N-terminal domain-containing protein</fullName>
    </recommendedName>
</protein>
<evidence type="ECO:0000256" key="3">
    <source>
        <dbReference type="PROSITE-ProRule" id="PRU00649"/>
    </source>
</evidence>
<dbReference type="InParanoid" id="A0A1Y2DEY5"/>
<dbReference type="FunCoup" id="A0A1Y2DEY5">
    <property type="interactions" value="280"/>
</dbReference>
<dbReference type="InterPro" id="IPR017923">
    <property type="entry name" value="TFIIS_N"/>
</dbReference>
<keyword evidence="7" id="KW-1185">Reference proteome</keyword>
<evidence type="ECO:0000256" key="1">
    <source>
        <dbReference type="ARBA" id="ARBA00037349"/>
    </source>
</evidence>
<evidence type="ECO:0000256" key="2">
    <source>
        <dbReference type="ARBA" id="ARBA00037992"/>
    </source>
</evidence>
<evidence type="ECO:0000313" key="6">
    <source>
        <dbReference type="EMBL" id="ORY57696.1"/>
    </source>
</evidence>
<evidence type="ECO:0000256" key="4">
    <source>
        <dbReference type="SAM" id="MobiDB-lite"/>
    </source>
</evidence>
<dbReference type="Gene3D" id="1.20.930.10">
    <property type="entry name" value="Conserved domain common to transcription factors TFIIS, elongin A, CRSP70"/>
    <property type="match status" value="1"/>
</dbReference>
<organism evidence="6 7">
    <name type="scientific">Leucosporidium creatinivorum</name>
    <dbReference type="NCBI Taxonomy" id="106004"/>
    <lineage>
        <taxon>Eukaryota</taxon>
        <taxon>Fungi</taxon>
        <taxon>Dikarya</taxon>
        <taxon>Basidiomycota</taxon>
        <taxon>Pucciniomycotina</taxon>
        <taxon>Microbotryomycetes</taxon>
        <taxon>Leucosporidiales</taxon>
        <taxon>Leucosporidium</taxon>
    </lineage>
</organism>
<reference evidence="6 7" key="1">
    <citation type="submission" date="2016-07" db="EMBL/GenBank/DDBJ databases">
        <title>Pervasive Adenine N6-methylation of Active Genes in Fungi.</title>
        <authorList>
            <consortium name="DOE Joint Genome Institute"/>
            <person name="Mondo S.J."/>
            <person name="Dannebaum R.O."/>
            <person name="Kuo R.C."/>
            <person name="Labutti K."/>
            <person name="Haridas S."/>
            <person name="Kuo A."/>
            <person name="Salamov A."/>
            <person name="Ahrendt S.R."/>
            <person name="Lipzen A."/>
            <person name="Sullivan W."/>
            <person name="Andreopoulos W.B."/>
            <person name="Clum A."/>
            <person name="Lindquist E."/>
            <person name="Daum C."/>
            <person name="Ramamoorthy G.K."/>
            <person name="Gryganskyi A."/>
            <person name="Culley D."/>
            <person name="Magnuson J.K."/>
            <person name="James T.Y."/>
            <person name="O'Malley M.A."/>
            <person name="Stajich J.E."/>
            <person name="Spatafora J.W."/>
            <person name="Visel A."/>
            <person name="Grigoriev I.V."/>
        </authorList>
    </citation>
    <scope>NUCLEOTIDE SEQUENCE [LARGE SCALE GENOMIC DNA]</scope>
    <source>
        <strain evidence="6 7">62-1032</strain>
    </source>
</reference>
<dbReference type="PANTHER" id="PTHR46010:SF1">
    <property type="entry name" value="PROTEIN IWS1 HOMOLOG"/>
    <property type="match status" value="1"/>
</dbReference>
<dbReference type="EMBL" id="MCGR01000081">
    <property type="protein sequence ID" value="ORY57696.1"/>
    <property type="molecule type" value="Genomic_DNA"/>
</dbReference>
<sequence>MADEEYDEPDQEQQQEEPTSAPATAHIVNNIFDDSDSDLSEVPSDNEQEPKAAPAQRSPSRSASPAARRSSSPRRSPTHSAAGSGDEDDGDDYREEGLKKLKIKRKPRAEGEEGEAPKKKKKKTKAKEVEEEEEEVVDPKTASRRALDARIEAIIKKPKKAGGKKKRGQQEDDLEMMNDEAVAKLRHDMFNAADRDIEENDAGRFASHKLRMLPSVVEMMQKTTLAESLVESGALEAVKRWLEPLPDKSLPAPNIQRPLFEILRTLTIETSALKSSGLGKIVYFYTKCKRVDPSIARMANQLVSDWMRPIIRRSKAFSDKELGTTPARYSSEFIAQQRVKQARESNIARKLEAEGAQGSAGGAVARRHARIPASLSTSFKVAPAADPRERPERAGGAAVSSNVATGTKMKSYKKKLVAGQQASRRV</sequence>
<dbReference type="GO" id="GO:0005634">
    <property type="term" value="C:nucleus"/>
    <property type="evidence" value="ECO:0007669"/>
    <property type="project" value="UniProtKB-SubCell"/>
</dbReference>
<comment type="function">
    <text evidence="1">Transcription factor involved in RNA polymerase II transcription regulation. May function in both SPT15/TBP post-recruitment and recruitment steps of transcription.</text>
</comment>
<dbReference type="Proteomes" id="UP000193467">
    <property type="component" value="Unassembled WGS sequence"/>
</dbReference>
<dbReference type="SUPFAM" id="SSF47676">
    <property type="entry name" value="Conserved domain common to transcription factors TFIIS, elongin A, CRSP70"/>
    <property type="match status" value="1"/>
</dbReference>
<feature type="region of interest" description="Disordered" evidence="4">
    <location>
        <begin position="1"/>
        <end position="145"/>
    </location>
</feature>
<dbReference type="AlphaFoldDB" id="A0A1Y2DEY5"/>
<feature type="compositionally biased region" description="Low complexity" evidence="4">
    <location>
        <begin position="51"/>
        <end position="82"/>
    </location>
</feature>
<evidence type="ECO:0000259" key="5">
    <source>
        <dbReference type="PROSITE" id="PS51319"/>
    </source>
</evidence>
<dbReference type="Pfam" id="PF08711">
    <property type="entry name" value="Med26"/>
    <property type="match status" value="1"/>
</dbReference>
<dbReference type="STRING" id="106004.A0A1Y2DEY5"/>
<dbReference type="InterPro" id="IPR035441">
    <property type="entry name" value="TFIIS/LEDGF_dom_sf"/>
</dbReference>
<dbReference type="PANTHER" id="PTHR46010">
    <property type="entry name" value="PROTEIN IWS1 HOMOLOG"/>
    <property type="match status" value="1"/>
</dbReference>
<feature type="compositionally biased region" description="Acidic residues" evidence="4">
    <location>
        <begin position="1"/>
        <end position="15"/>
    </location>
</feature>
<gene>
    <name evidence="6" type="ORF">BCR35DRAFT_295993</name>
</gene>